<evidence type="ECO:0000313" key="1">
    <source>
        <dbReference type="EMBL" id="GFQ83915.1"/>
    </source>
</evidence>
<evidence type="ECO:0000313" key="2">
    <source>
        <dbReference type="Proteomes" id="UP000887116"/>
    </source>
</evidence>
<dbReference type="AlphaFoldDB" id="A0A8X6KRG0"/>
<dbReference type="Gene3D" id="3.30.70.330">
    <property type="match status" value="1"/>
</dbReference>
<dbReference type="GO" id="GO:0003676">
    <property type="term" value="F:nucleic acid binding"/>
    <property type="evidence" value="ECO:0007669"/>
    <property type="project" value="InterPro"/>
</dbReference>
<accession>A0A8X6KRG0</accession>
<dbReference type="SUPFAM" id="SSF54928">
    <property type="entry name" value="RNA-binding domain, RBD"/>
    <property type="match status" value="1"/>
</dbReference>
<organism evidence="1 2">
    <name type="scientific">Trichonephila clavata</name>
    <name type="common">Joro spider</name>
    <name type="synonym">Nephila clavata</name>
    <dbReference type="NCBI Taxonomy" id="2740835"/>
    <lineage>
        <taxon>Eukaryota</taxon>
        <taxon>Metazoa</taxon>
        <taxon>Ecdysozoa</taxon>
        <taxon>Arthropoda</taxon>
        <taxon>Chelicerata</taxon>
        <taxon>Arachnida</taxon>
        <taxon>Araneae</taxon>
        <taxon>Araneomorphae</taxon>
        <taxon>Entelegynae</taxon>
        <taxon>Araneoidea</taxon>
        <taxon>Nephilidae</taxon>
        <taxon>Trichonephila</taxon>
    </lineage>
</organism>
<feature type="non-terminal residue" evidence="1">
    <location>
        <position position="1"/>
    </location>
</feature>
<dbReference type="OrthoDB" id="431068at2759"/>
<keyword evidence="2" id="KW-1185">Reference proteome</keyword>
<comment type="caution">
    <text evidence="1">The sequence shown here is derived from an EMBL/GenBank/DDBJ whole genome shotgun (WGS) entry which is preliminary data.</text>
</comment>
<gene>
    <name evidence="1" type="ORF">TNCT_140051</name>
</gene>
<dbReference type="InterPro" id="IPR012677">
    <property type="entry name" value="Nucleotide-bd_a/b_plait_sf"/>
</dbReference>
<reference evidence="1" key="1">
    <citation type="submission" date="2020-07" db="EMBL/GenBank/DDBJ databases">
        <title>Multicomponent nature underlies the extraordinary mechanical properties of spider dragline silk.</title>
        <authorList>
            <person name="Kono N."/>
            <person name="Nakamura H."/>
            <person name="Mori M."/>
            <person name="Yoshida Y."/>
            <person name="Ohtoshi R."/>
            <person name="Malay A.D."/>
            <person name="Moran D.A.P."/>
            <person name="Tomita M."/>
            <person name="Numata K."/>
            <person name="Arakawa K."/>
        </authorList>
    </citation>
    <scope>NUCLEOTIDE SEQUENCE</scope>
</reference>
<evidence type="ECO:0008006" key="3">
    <source>
        <dbReference type="Google" id="ProtNLM"/>
    </source>
</evidence>
<dbReference type="EMBL" id="BMAO01022729">
    <property type="protein sequence ID" value="GFQ83915.1"/>
    <property type="molecule type" value="Genomic_DNA"/>
</dbReference>
<sequence>FFWPIGVSPISVKPYYNESGLRTGEFDVHFLTHNDAVRAMAKNNTCLRNKFVELTLQK</sequence>
<proteinExistence type="predicted"/>
<protein>
    <recommendedName>
        <fullName evidence="3">RRM domain-containing protein</fullName>
    </recommendedName>
</protein>
<dbReference type="Proteomes" id="UP000887116">
    <property type="component" value="Unassembled WGS sequence"/>
</dbReference>
<name>A0A8X6KRG0_TRICU</name>
<dbReference type="InterPro" id="IPR035979">
    <property type="entry name" value="RBD_domain_sf"/>
</dbReference>